<dbReference type="RefSeq" id="WP_026099758.1">
    <property type="nucleotide sequence ID" value="NZ_KB235941.1"/>
</dbReference>
<dbReference type="InterPro" id="IPR001375">
    <property type="entry name" value="Peptidase_S9_cat"/>
</dbReference>
<dbReference type="PANTHER" id="PTHR42776:SF28">
    <property type="entry name" value="GLUTAMYL ENDOPEPTIDASE, CHLOROPLASTIC-RELATED"/>
    <property type="match status" value="1"/>
</dbReference>
<evidence type="ECO:0000256" key="2">
    <source>
        <dbReference type="SAM" id="MobiDB-lite"/>
    </source>
</evidence>
<keyword evidence="1" id="KW-0378">Hydrolase</keyword>
<gene>
    <name evidence="4" type="ORF">PROH_02335</name>
</gene>
<name>A0A0M2Q400_PROHO</name>
<sequence length="791" mass="88255">MDATARPQPQWQLPPEPIASHYDAPRSPVVRVSPNRQWYLELERPSLPDISLIVVPSLHLAGLDLDPQTWEPAHVQGYGSIRVCSPTTGQCTPVILPEGTAVRNLRWSPEGNYLTFTVSQDGGGALWVLELATAKAWCLIAQGLNGTYGNPAVWISEAEGVLCKVIPAQHPDPPTASPVPLGPRIEEHSGEASPARTYTHLLTDAHDAALFEHYLTSEIVQVNLQGDRTPLLGPALIDEVTPSPDGQWLLLETFHRPFSCQVPLWRFPHRAVILDRRGQPCYTVADLPLNETVLPQYDAVRPGRRWVNWRGDRPATVYWVEALDQGDPRVEVPFRDGVYQVNAPFQSAPQLLWQLQLRLNRLYWGREQMAIGLEAWYDSRQVRTWLLDPSQMGGNPQLLHDRDFQDAYHDPGELVTAPGPYHWGTLLLAPEGDGGDSNSVYLDGYGAAPEGVHPFLDRWNLATGEKERLWQAQDPYFESVRLVLDPEANEFITSRQSDTEPPNFYRHDRRRNTVTPITQFTDPLPWYGGITRRIVRYSRADGLPLSGTLYLPPGYDPAQGPLPTLLWVYPEEYLSRDSAGQITQADHVFSRPWGNSVLFLLTQGYAILDNPSIPIVGEAGAEPNDTYGEQLLTSVDGAVDFLVAAGIADPQRLAVGGHSYGAFTVANVLAHSDRFRAGIARSGAYNRTLTPFGFQGEQRTYWQALETYTRMSPFTVADRIKTPLLLIHGGADSNPGTYPLQSERLYEAIKGLGGTVRWVVLPGEDHSYRSRQGVGQVLWEMVSWLDRHLQG</sequence>
<evidence type="ECO:0000313" key="5">
    <source>
        <dbReference type="Proteomes" id="UP000034681"/>
    </source>
</evidence>
<evidence type="ECO:0000256" key="1">
    <source>
        <dbReference type="ARBA" id="ARBA00022801"/>
    </source>
</evidence>
<feature type="region of interest" description="Disordered" evidence="2">
    <location>
        <begin position="1"/>
        <end position="23"/>
    </location>
</feature>
<dbReference type="SUPFAM" id="SSF53474">
    <property type="entry name" value="alpha/beta-Hydrolases"/>
    <property type="match status" value="1"/>
</dbReference>
<evidence type="ECO:0000313" key="4">
    <source>
        <dbReference type="EMBL" id="KKJ01659.1"/>
    </source>
</evidence>
<organism evidence="4 5">
    <name type="scientific">Prochlorothrix hollandica PCC 9006 = CALU 1027</name>
    <dbReference type="NCBI Taxonomy" id="317619"/>
    <lineage>
        <taxon>Bacteria</taxon>
        <taxon>Bacillati</taxon>
        <taxon>Cyanobacteriota</taxon>
        <taxon>Cyanophyceae</taxon>
        <taxon>Prochlorotrichales</taxon>
        <taxon>Prochlorotrichaceae</taxon>
        <taxon>Prochlorothrix</taxon>
    </lineage>
</organism>
<dbReference type="SUPFAM" id="SSF82171">
    <property type="entry name" value="DPP6 N-terminal domain-like"/>
    <property type="match status" value="1"/>
</dbReference>
<accession>A0A0M2Q400</accession>
<evidence type="ECO:0000259" key="3">
    <source>
        <dbReference type="Pfam" id="PF00326"/>
    </source>
</evidence>
<dbReference type="Proteomes" id="UP000034681">
    <property type="component" value="Unassembled WGS sequence"/>
</dbReference>
<proteinExistence type="predicted"/>
<protein>
    <submittedName>
        <fullName evidence="4">Peptidase S9</fullName>
    </submittedName>
</protein>
<dbReference type="PANTHER" id="PTHR42776">
    <property type="entry name" value="SERINE PEPTIDASE S9 FAMILY MEMBER"/>
    <property type="match status" value="1"/>
</dbReference>
<reference evidence="4" key="1">
    <citation type="submission" date="2012-04" db="EMBL/GenBank/DDBJ databases">
        <authorList>
            <person name="Borisov I.G."/>
            <person name="Ivanikova N.V."/>
            <person name="Pinevich A.V."/>
        </authorList>
    </citation>
    <scope>NUCLEOTIDE SEQUENCE</scope>
    <source>
        <strain evidence="4">CALU 1027</strain>
    </source>
</reference>
<feature type="domain" description="Peptidase S9 prolyl oligopeptidase catalytic" evidence="3">
    <location>
        <begin position="637"/>
        <end position="790"/>
    </location>
</feature>
<dbReference type="eggNOG" id="COG1506">
    <property type="taxonomic scope" value="Bacteria"/>
</dbReference>
<dbReference type="AlphaFoldDB" id="A0A0M2Q400"/>
<dbReference type="Gene3D" id="3.40.50.1820">
    <property type="entry name" value="alpha/beta hydrolase"/>
    <property type="match status" value="1"/>
</dbReference>
<dbReference type="Pfam" id="PF00326">
    <property type="entry name" value="Peptidase_S9"/>
    <property type="match status" value="1"/>
</dbReference>
<dbReference type="STRING" id="317619.GCA_000332315_03647"/>
<dbReference type="OrthoDB" id="108903at2"/>
<dbReference type="InterPro" id="IPR029058">
    <property type="entry name" value="AB_hydrolase_fold"/>
</dbReference>
<dbReference type="GO" id="GO:0004252">
    <property type="term" value="F:serine-type endopeptidase activity"/>
    <property type="evidence" value="ECO:0007669"/>
    <property type="project" value="TreeGrafter"/>
</dbReference>
<dbReference type="EMBL" id="AJTX02000002">
    <property type="protein sequence ID" value="KKJ01659.1"/>
    <property type="molecule type" value="Genomic_DNA"/>
</dbReference>
<comment type="caution">
    <text evidence="4">The sequence shown here is derived from an EMBL/GenBank/DDBJ whole genome shotgun (WGS) entry which is preliminary data.</text>
</comment>
<dbReference type="GO" id="GO:0006508">
    <property type="term" value="P:proteolysis"/>
    <property type="evidence" value="ECO:0007669"/>
    <property type="project" value="InterPro"/>
</dbReference>
<keyword evidence="5" id="KW-1185">Reference proteome</keyword>